<name>A0A1S9RQA9_PENBI</name>
<keyword evidence="7" id="KW-0326">Glycosidase</keyword>
<reference evidence="11" key="1">
    <citation type="submission" date="2015-09" db="EMBL/GenBank/DDBJ databases">
        <authorList>
            <person name="Fill T.P."/>
            <person name="Baretta J.F."/>
            <person name="de Almeida L.G."/>
            <person name="Rocha M."/>
            <person name="de Souza D.H."/>
            <person name="Malavazi I."/>
            <person name="Cerdeira L.T."/>
            <person name="Hong H."/>
            <person name="Samborskyy M."/>
            <person name="de Vasconcelos A.T."/>
            <person name="Leadlay P."/>
            <person name="Rodrigues-Filho E."/>
        </authorList>
    </citation>
    <scope>NUCLEOTIDE SEQUENCE [LARGE SCALE GENOMIC DNA]</scope>
    <source>
        <strain evidence="11">LaBioMMi 136</strain>
    </source>
</reference>
<dbReference type="Gene3D" id="3.20.20.80">
    <property type="entry name" value="Glycosidases"/>
    <property type="match status" value="1"/>
</dbReference>
<dbReference type="CDD" id="cd14733">
    <property type="entry name" value="BACK"/>
    <property type="match status" value="1"/>
</dbReference>
<dbReference type="SUPFAM" id="SSF54695">
    <property type="entry name" value="POZ domain"/>
    <property type="match status" value="1"/>
</dbReference>
<organism evidence="10 11">
    <name type="scientific">Penicillium brasilianum</name>
    <dbReference type="NCBI Taxonomy" id="104259"/>
    <lineage>
        <taxon>Eukaryota</taxon>
        <taxon>Fungi</taxon>
        <taxon>Dikarya</taxon>
        <taxon>Ascomycota</taxon>
        <taxon>Pezizomycotina</taxon>
        <taxon>Eurotiomycetes</taxon>
        <taxon>Eurotiomycetidae</taxon>
        <taxon>Eurotiales</taxon>
        <taxon>Aspergillaceae</taxon>
        <taxon>Penicillium</taxon>
    </lineage>
</organism>
<dbReference type="Pfam" id="PF00651">
    <property type="entry name" value="BTB"/>
    <property type="match status" value="1"/>
</dbReference>
<evidence type="ECO:0000259" key="9">
    <source>
        <dbReference type="PROSITE" id="PS50097"/>
    </source>
</evidence>
<keyword evidence="6" id="KW-0378">Hydrolase</keyword>
<dbReference type="InterPro" id="IPR000210">
    <property type="entry name" value="BTB/POZ_dom"/>
</dbReference>
<dbReference type="EMBL" id="LJBN01000123">
    <property type="protein sequence ID" value="OOQ87685.1"/>
    <property type="molecule type" value="Genomic_DNA"/>
</dbReference>
<evidence type="ECO:0000313" key="11">
    <source>
        <dbReference type="Proteomes" id="UP000190744"/>
    </source>
</evidence>
<evidence type="ECO:0000256" key="6">
    <source>
        <dbReference type="ARBA" id="ARBA00022801"/>
    </source>
</evidence>
<comment type="similarity">
    <text evidence="2">Belongs to the glycosyl hydrolase 1 family.</text>
</comment>
<dbReference type="InterPro" id="IPR033132">
    <property type="entry name" value="GH_1_N_CS"/>
</dbReference>
<evidence type="ECO:0000256" key="3">
    <source>
        <dbReference type="ARBA" id="ARBA00012744"/>
    </source>
</evidence>
<sequence length="1316" mass="145910">MQSQDTYLMPASPASGRRTAMADSVPAVKKAQGHVPACLVNASLTYCGNDCIYAFGGFDQYTDEVYNHVLRLDLNTLRWELVDNFGDIPGVRMGHTASLYQGDKLIIFGGENEHREYLSDVIILDLNTFHWTLPQISGSIPRGRARHAAVIQDDKLFIVGGVTGEKNVILDDLTYLDLQTWTWSRTWSFTARFDHTAWVWGNRLWIFGGLGPNMERTSDIWWLDLKGSPSLTGINSSQGTDNLPDTRLPIAHCPDSIASPASQQMSPRSGIYPANSASVQVRNFSRRKPLAPGAISCLRFHSGSNVPQLFSGTHFQSFTSGVLLDLITPSETVRSHDCNLSALDLNTLRWQRLADGQEIFRPGYRWHYCTVNEMGTKAWLLGCSLDLANNAPGASDENHMSEVLTIDLEKYGLLGNRLSAEAPLQDASWPADRPGSSPVSGLGADLSAVFDQSPESGSGADFVITAFRDDHDYLVSDDLGDTPSGASTQAQPTFVDPSPATSDPIHVHKIILQLRWPHFKRLYAAQMAEYHTKKMHIPEPYSVVRAFLYYLYTDSIAGHPEYCSSVIDVAGMLVMANLYDMPKLRLLCVNRLSRELDVENAAIVWERAGRTSEHWLMRRAAQFCLTHWGRIVRTDGFKSLSHQSLIELCEVVDTEGRIIAGPDLEMVGAFGADAQCDRDSKNARLRMGSAVSLDDESEDEDMAALTRAEQAGYDLAKGDPARIILDQNFVQFGNRTNAGLGSTIAAPLTHALGTGSPPAGGDSSYHDKEALACCPFFSLSCGRCHTKDSWDINIHGSSFRGSRSRPAPQLCDLNSNPDPSRFDYFTTFIDFAIMGSIGQSSLPADFVWGFATAAYQIEGAVTEDGRGPSIWDTFCKVPGKIAGGGSGETACDSYHRTHEDIELLKTCGAKAYRFSLSWSRLIPLGGRNDPVNEKGLQFYVKFVDDLIAAGITPMVTLFHWDLPDELNKRYGGFLNKEEFVADFANYARLVFKTFGSKVKHWITFNEPWCSSVLGYNTGTFAPGHTSDRSKSAVGDGSTEPWIVGHSILVAHGAAVKIYRDEFKAQDGGEIGITLNGDWAEPWDPENPADVEACDRKIEFAISWFADPIYHGKYPDSMIKQLGDRLPTWTPEDLALVQGSNDFYGMNHYCANFIRAKTGEPDPDDIAGNLELLLEDKNGVSVGPITQSPWLRPSALGFRKLLKWLSERYGYPKIYVTENGTSVLGENDLPLEQLLDDEFRVQYFKDYIGAMADAYTFDGVNVRAYMAWSLLDNFEWAEGYETRFGVTYVDYEHDQKRIPKKSAKTISQIFDRLIVKA</sequence>
<dbReference type="SMART" id="SM00225">
    <property type="entry name" value="BTB"/>
    <property type="match status" value="1"/>
</dbReference>
<dbReference type="PROSITE" id="PS50097">
    <property type="entry name" value="BTB"/>
    <property type="match status" value="1"/>
</dbReference>
<evidence type="ECO:0000256" key="1">
    <source>
        <dbReference type="ARBA" id="ARBA00000448"/>
    </source>
</evidence>
<dbReference type="GO" id="GO:0080079">
    <property type="term" value="F:cellobiose glucosidase activity"/>
    <property type="evidence" value="ECO:0007669"/>
    <property type="project" value="UniProtKB-ARBA"/>
</dbReference>
<dbReference type="Pfam" id="PF24681">
    <property type="entry name" value="Kelch_KLHDC2_KLHL20_DRC7"/>
    <property type="match status" value="1"/>
</dbReference>
<dbReference type="SUPFAM" id="SSF51445">
    <property type="entry name" value="(Trans)glycosidases"/>
    <property type="match status" value="1"/>
</dbReference>
<dbReference type="Pfam" id="PF00232">
    <property type="entry name" value="Glyco_hydro_1"/>
    <property type="match status" value="1"/>
</dbReference>
<dbReference type="InterPro" id="IPR017853">
    <property type="entry name" value="GH"/>
</dbReference>
<dbReference type="PANTHER" id="PTHR10353:SF36">
    <property type="entry name" value="LP05116P"/>
    <property type="match status" value="1"/>
</dbReference>
<comment type="catalytic activity">
    <reaction evidence="1">
        <text>Hydrolysis of terminal, non-reducing beta-D-glucosyl residues with release of beta-D-glucose.</text>
        <dbReference type="EC" id="3.2.1.21"/>
    </reaction>
</comment>
<dbReference type="Gene3D" id="3.30.710.10">
    <property type="entry name" value="Potassium Channel Kv1.1, Chain A"/>
    <property type="match status" value="1"/>
</dbReference>
<dbReference type="PRINTS" id="PR00131">
    <property type="entry name" value="GLHYDRLASE1"/>
</dbReference>
<evidence type="ECO:0000256" key="5">
    <source>
        <dbReference type="ARBA" id="ARBA00022737"/>
    </source>
</evidence>
<dbReference type="InterPro" id="IPR015915">
    <property type="entry name" value="Kelch-typ_b-propeller"/>
</dbReference>
<dbReference type="EC" id="3.2.1.21" evidence="3"/>
<dbReference type="Gene3D" id="2.120.10.80">
    <property type="entry name" value="Kelch-type beta propeller"/>
    <property type="match status" value="1"/>
</dbReference>
<accession>A0A1S9RQA9</accession>
<dbReference type="Proteomes" id="UP000190744">
    <property type="component" value="Unassembled WGS sequence"/>
</dbReference>
<keyword evidence="4" id="KW-0880">Kelch repeat</keyword>
<dbReference type="PANTHER" id="PTHR10353">
    <property type="entry name" value="GLYCOSYL HYDROLASE"/>
    <property type="match status" value="1"/>
</dbReference>
<keyword evidence="5" id="KW-0677">Repeat</keyword>
<gene>
    <name evidence="10" type="ORF">PEBR_16108</name>
</gene>
<evidence type="ECO:0000313" key="10">
    <source>
        <dbReference type="EMBL" id="OOQ87685.1"/>
    </source>
</evidence>
<evidence type="ECO:0000256" key="2">
    <source>
        <dbReference type="ARBA" id="ARBA00010838"/>
    </source>
</evidence>
<evidence type="ECO:0000256" key="7">
    <source>
        <dbReference type="ARBA" id="ARBA00023295"/>
    </source>
</evidence>
<protein>
    <recommendedName>
        <fullName evidence="3">beta-glucosidase</fullName>
        <ecNumber evidence="3">3.2.1.21</ecNumber>
    </recommendedName>
</protein>
<evidence type="ECO:0000256" key="4">
    <source>
        <dbReference type="ARBA" id="ARBA00022441"/>
    </source>
</evidence>
<dbReference type="FunFam" id="3.20.20.80:FF:000011">
    <property type="entry name" value="Cytosolic beta-glucosidase"/>
    <property type="match status" value="1"/>
</dbReference>
<comment type="caution">
    <text evidence="10">The sequence shown here is derived from an EMBL/GenBank/DDBJ whole genome shotgun (WGS) entry which is preliminary data.</text>
</comment>
<dbReference type="PROSITE" id="PS00653">
    <property type="entry name" value="GLYCOSYL_HYDROL_F1_2"/>
    <property type="match status" value="1"/>
</dbReference>
<comment type="function">
    <text evidence="8">Plays an important role in cellulose degradation. Shows hydrolytic activity against several glycosidic compounds.</text>
</comment>
<dbReference type="InterPro" id="IPR011333">
    <property type="entry name" value="SKP1/BTB/POZ_sf"/>
</dbReference>
<dbReference type="GO" id="GO:0030245">
    <property type="term" value="P:cellulose catabolic process"/>
    <property type="evidence" value="ECO:0007669"/>
    <property type="project" value="UniProtKB-ARBA"/>
</dbReference>
<dbReference type="SUPFAM" id="SSF117281">
    <property type="entry name" value="Kelch motif"/>
    <property type="match status" value="1"/>
</dbReference>
<dbReference type="InterPro" id="IPR001360">
    <property type="entry name" value="Glyco_hydro_1"/>
</dbReference>
<evidence type="ECO:0000256" key="8">
    <source>
        <dbReference type="ARBA" id="ARBA00056775"/>
    </source>
</evidence>
<proteinExistence type="inferred from homology"/>
<feature type="domain" description="BTB" evidence="9">
    <location>
        <begin position="505"/>
        <end position="560"/>
    </location>
</feature>